<evidence type="ECO:0000256" key="1">
    <source>
        <dbReference type="ARBA" id="ARBA00004196"/>
    </source>
</evidence>
<sequence length="416" mass="43802">MPASSAVLVKKRHQFTTIATLVISSILLSACSGSDSNNNTPVEDLVGDDVRRLILTDIGDDIFMPALRDFSAKAQTLDLAVTEHAGSPTDATLKNAAQLAWREAMHSWQYLEPLQLGPAGLSTGLDGTRGGADLRSDIYSFPLLNTCTIEELASNDLSVSEGSAANATGLGALEFLLFNEQSDPCSLGTPATAAQRANYAASAALRVHNVADDLLQRWEPDGGNFLGEWNTAGLTSEFYSLPQNALNALSVALFYVDKATKDVKIANPTGIGASDLPACDTISCPERLESRLSGSSGDNIQANVQVFYDVFNGVDNGRGLNDLLRGIDRDDLADEITAELDAVLEHLDTMQPQFDLAVEAITDADACINGTANPGPEAPAACALHGYLKIAMDTFRGPIAASLSLAAPNSAAGDND</sequence>
<evidence type="ECO:0000256" key="2">
    <source>
        <dbReference type="ARBA" id="ARBA00022729"/>
    </source>
</evidence>
<dbReference type="Proteomes" id="UP000250079">
    <property type="component" value="Chromosome"/>
</dbReference>
<dbReference type="Pfam" id="PF09375">
    <property type="entry name" value="Peptidase_M75"/>
    <property type="match status" value="1"/>
</dbReference>
<dbReference type="InterPro" id="IPR038352">
    <property type="entry name" value="Imelysin_sf"/>
</dbReference>
<dbReference type="InterPro" id="IPR018976">
    <property type="entry name" value="Imelysin-like"/>
</dbReference>
<accession>A0A2Z2NTH2</accession>
<dbReference type="RefSeq" id="WP_088918556.1">
    <property type="nucleotide sequence ID" value="NZ_CP018632.1"/>
</dbReference>
<dbReference type="AlphaFoldDB" id="A0A2Z2NTH2"/>
<dbReference type="OrthoDB" id="7058523at2"/>
<dbReference type="CDD" id="cd14659">
    <property type="entry name" value="Imelysin-like_IPPA"/>
    <property type="match status" value="1"/>
</dbReference>
<proteinExistence type="predicted"/>
<dbReference type="KEGG" id="gai:IMCC3135_16345"/>
<dbReference type="Gene3D" id="1.20.1420.20">
    <property type="entry name" value="M75 peptidase, HXXE motif"/>
    <property type="match status" value="1"/>
</dbReference>
<dbReference type="GO" id="GO:0030313">
    <property type="term" value="C:cell envelope"/>
    <property type="evidence" value="ECO:0007669"/>
    <property type="project" value="UniProtKB-SubCell"/>
</dbReference>
<protein>
    <recommendedName>
        <fullName evidence="3">Imelysin-like domain-containing protein</fullName>
    </recommendedName>
</protein>
<dbReference type="EMBL" id="CP018632">
    <property type="protein sequence ID" value="ASJ73351.1"/>
    <property type="molecule type" value="Genomic_DNA"/>
</dbReference>
<comment type="subcellular location">
    <subcellularLocation>
        <location evidence="1">Cell envelope</location>
    </subcellularLocation>
</comment>
<evidence type="ECO:0000313" key="4">
    <source>
        <dbReference type="EMBL" id="ASJ73351.1"/>
    </source>
</evidence>
<reference evidence="4 5" key="1">
    <citation type="submission" date="2016-12" db="EMBL/GenBank/DDBJ databases">
        <authorList>
            <person name="Song W.-J."/>
            <person name="Kurnit D.M."/>
        </authorList>
    </citation>
    <scope>NUCLEOTIDE SEQUENCE [LARGE SCALE GENOMIC DNA]</scope>
    <source>
        <strain evidence="4 5">IMCC3135</strain>
    </source>
</reference>
<keyword evidence="2" id="KW-0732">Signal</keyword>
<organism evidence="4 5">
    <name type="scientific">Granulosicoccus antarcticus IMCC3135</name>
    <dbReference type="NCBI Taxonomy" id="1192854"/>
    <lineage>
        <taxon>Bacteria</taxon>
        <taxon>Pseudomonadati</taxon>
        <taxon>Pseudomonadota</taxon>
        <taxon>Gammaproteobacteria</taxon>
        <taxon>Chromatiales</taxon>
        <taxon>Granulosicoccaceae</taxon>
        <taxon>Granulosicoccus</taxon>
    </lineage>
</organism>
<dbReference type="InterPro" id="IPR034984">
    <property type="entry name" value="Imelysin-like_IPPA"/>
</dbReference>
<evidence type="ECO:0000313" key="5">
    <source>
        <dbReference type="Proteomes" id="UP000250079"/>
    </source>
</evidence>
<keyword evidence="5" id="KW-1185">Reference proteome</keyword>
<evidence type="ECO:0000259" key="3">
    <source>
        <dbReference type="Pfam" id="PF09375"/>
    </source>
</evidence>
<name>A0A2Z2NTH2_9GAMM</name>
<feature type="domain" description="Imelysin-like" evidence="3">
    <location>
        <begin position="65"/>
        <end position="365"/>
    </location>
</feature>
<gene>
    <name evidence="4" type="ORF">IMCC3135_16345</name>
</gene>